<evidence type="ECO:0000256" key="1">
    <source>
        <dbReference type="SAM" id="MobiDB-lite"/>
    </source>
</evidence>
<dbReference type="EMBL" id="JAAXKZ010000116">
    <property type="protein sequence ID" value="NMH94533.1"/>
    <property type="molecule type" value="Genomic_DNA"/>
</dbReference>
<evidence type="ECO:0000313" key="2">
    <source>
        <dbReference type="EMBL" id="NMH94533.1"/>
    </source>
</evidence>
<comment type="caution">
    <text evidence="2">The sequence shown here is derived from an EMBL/GenBank/DDBJ whole genome shotgun (WGS) entry which is preliminary data.</text>
</comment>
<protein>
    <submittedName>
        <fullName evidence="2">Uncharacterized protein</fullName>
    </submittedName>
</protein>
<reference evidence="2 3" key="1">
    <citation type="submission" date="2020-04" db="EMBL/GenBank/DDBJ databases">
        <authorList>
            <person name="Klaysubun C."/>
            <person name="Duangmal K."/>
            <person name="Lipun K."/>
        </authorList>
    </citation>
    <scope>NUCLEOTIDE SEQUENCE [LARGE SCALE GENOMIC DNA]</scope>
    <source>
        <strain evidence="2 3">DSM 45300</strain>
    </source>
</reference>
<evidence type="ECO:0000313" key="3">
    <source>
        <dbReference type="Proteomes" id="UP000586918"/>
    </source>
</evidence>
<proteinExistence type="predicted"/>
<name>A0A848DPT4_9PSEU</name>
<organism evidence="2 3">
    <name type="scientific">Pseudonocardia bannensis</name>
    <dbReference type="NCBI Taxonomy" id="630973"/>
    <lineage>
        <taxon>Bacteria</taxon>
        <taxon>Bacillati</taxon>
        <taxon>Actinomycetota</taxon>
        <taxon>Actinomycetes</taxon>
        <taxon>Pseudonocardiales</taxon>
        <taxon>Pseudonocardiaceae</taxon>
        <taxon>Pseudonocardia</taxon>
    </lineage>
</organism>
<keyword evidence="3" id="KW-1185">Reference proteome</keyword>
<feature type="region of interest" description="Disordered" evidence="1">
    <location>
        <begin position="57"/>
        <end position="81"/>
    </location>
</feature>
<accession>A0A848DPT4</accession>
<dbReference type="AlphaFoldDB" id="A0A848DPT4"/>
<gene>
    <name evidence="2" type="ORF">HF519_23745</name>
</gene>
<sequence length="81" mass="9097">MESLPQRRKPGRKSKGARVQVPVRMPAEFHAEVERISQRDGIPVTDVVTRMIAESLGRPAPDYCRPKTTSQQEELPLTKAS</sequence>
<dbReference type="Proteomes" id="UP000586918">
    <property type="component" value="Unassembled WGS sequence"/>
</dbReference>
<dbReference type="RefSeq" id="WP_169415216.1">
    <property type="nucleotide sequence ID" value="NZ_JAAXKZ010000116.1"/>
</dbReference>